<dbReference type="GO" id="GO:0016020">
    <property type="term" value="C:membrane"/>
    <property type="evidence" value="ECO:0007669"/>
    <property type="project" value="UniProtKB-SubCell"/>
</dbReference>
<evidence type="ECO:0000256" key="3">
    <source>
        <dbReference type="ARBA" id="ARBA00022989"/>
    </source>
</evidence>
<dbReference type="PANTHER" id="PTHR30386:SF26">
    <property type="entry name" value="TRANSPORT PROTEIN COMB"/>
    <property type="match status" value="1"/>
</dbReference>
<keyword evidence="7" id="KW-1185">Reference proteome</keyword>
<dbReference type="Gene3D" id="2.40.50.100">
    <property type="match status" value="1"/>
</dbReference>
<protein>
    <recommendedName>
        <fullName evidence="5">Multidrug resistance protein MdtA-like barrel-sandwich hybrid domain-containing protein</fullName>
    </recommendedName>
</protein>
<organism evidence="6 7">
    <name type="scientific">Neoasaia chiangmaiensis</name>
    <dbReference type="NCBI Taxonomy" id="320497"/>
    <lineage>
        <taxon>Bacteria</taxon>
        <taxon>Pseudomonadati</taxon>
        <taxon>Pseudomonadota</taxon>
        <taxon>Alphaproteobacteria</taxon>
        <taxon>Acetobacterales</taxon>
        <taxon>Acetobacteraceae</taxon>
        <taxon>Neoasaia</taxon>
    </lineage>
</organism>
<evidence type="ECO:0000313" key="7">
    <source>
        <dbReference type="Proteomes" id="UP000188604"/>
    </source>
</evidence>
<feature type="domain" description="Multidrug resistance protein MdtA-like barrel-sandwich hybrid" evidence="5">
    <location>
        <begin position="53"/>
        <end position="245"/>
    </location>
</feature>
<dbReference type="GO" id="GO:0055085">
    <property type="term" value="P:transmembrane transport"/>
    <property type="evidence" value="ECO:0007669"/>
    <property type="project" value="InterPro"/>
</dbReference>
<evidence type="ECO:0000256" key="2">
    <source>
        <dbReference type="ARBA" id="ARBA00022692"/>
    </source>
</evidence>
<keyword evidence="4" id="KW-0472">Membrane</keyword>
<dbReference type="PANTHER" id="PTHR30386">
    <property type="entry name" value="MEMBRANE FUSION SUBUNIT OF EMRAB-TOLC MULTIDRUG EFFLUX PUMP"/>
    <property type="match status" value="1"/>
</dbReference>
<dbReference type="STRING" id="320497.A0U93_00370"/>
<gene>
    <name evidence="6" type="ORF">A0U93_00370</name>
</gene>
<evidence type="ECO:0000259" key="5">
    <source>
        <dbReference type="Pfam" id="PF25917"/>
    </source>
</evidence>
<dbReference type="Gene3D" id="2.40.30.170">
    <property type="match status" value="1"/>
</dbReference>
<dbReference type="OrthoDB" id="9811754at2"/>
<dbReference type="Pfam" id="PF25917">
    <property type="entry name" value="BSH_RND"/>
    <property type="match status" value="1"/>
</dbReference>
<dbReference type="Proteomes" id="UP000188604">
    <property type="component" value="Chromosome"/>
</dbReference>
<evidence type="ECO:0000256" key="4">
    <source>
        <dbReference type="ARBA" id="ARBA00023136"/>
    </source>
</evidence>
<name>A0A1U9KLH6_9PROT</name>
<dbReference type="AlphaFoldDB" id="A0A1U9KLH6"/>
<reference evidence="6 7" key="1">
    <citation type="submission" date="2016-03" db="EMBL/GenBank/DDBJ databases">
        <title>Acetic acid bacteria sequencing.</title>
        <authorList>
            <person name="Brandt J."/>
            <person name="Jakob F."/>
            <person name="Vogel R.F."/>
        </authorList>
    </citation>
    <scope>NUCLEOTIDE SEQUENCE [LARGE SCALE GENOMIC DNA]</scope>
    <source>
        <strain evidence="6 7">NBRC 101099</strain>
    </source>
</reference>
<dbReference type="EMBL" id="CP014691">
    <property type="protein sequence ID" value="AQS86655.1"/>
    <property type="molecule type" value="Genomic_DNA"/>
</dbReference>
<evidence type="ECO:0000313" key="6">
    <source>
        <dbReference type="EMBL" id="AQS86655.1"/>
    </source>
</evidence>
<dbReference type="SUPFAM" id="SSF111369">
    <property type="entry name" value="HlyD-like secretion proteins"/>
    <property type="match status" value="1"/>
</dbReference>
<comment type="subcellular location">
    <subcellularLocation>
        <location evidence="1">Membrane</location>
        <topology evidence="1">Single-pass membrane protein</topology>
    </subcellularLocation>
</comment>
<dbReference type="InterPro" id="IPR050739">
    <property type="entry name" value="MFP"/>
</dbReference>
<dbReference type="RefSeq" id="WP_077805622.1">
    <property type="nucleotide sequence ID" value="NZ_BJXS01000014.1"/>
</dbReference>
<dbReference type="InterPro" id="IPR058625">
    <property type="entry name" value="MdtA-like_BSH"/>
</dbReference>
<dbReference type="Gene3D" id="1.10.287.470">
    <property type="entry name" value="Helix hairpin bin"/>
    <property type="match status" value="1"/>
</dbReference>
<keyword evidence="2" id="KW-0812">Transmembrane</keyword>
<accession>A0A1U9KLH6</accession>
<proteinExistence type="predicted"/>
<dbReference type="KEGG" id="nch:A0U93_00370"/>
<sequence>MRIMPFYLPRPSTRVVVPLALVVVILFGLLAVTVPEYFEASTADAYIDAHIEQISPHVPAYVRALHVNDNTYVHRGDLLVELDPRDYEAQLAIARANIAAASSRLEDARNRVAVVAAAVREAQSRVEVNEAHVRLALVSLRRLLAVTDARAVSTQSVDDATAALAAAQADLSASRSVVQEQTAQEALARSEVETTAVGVDQARASEAREALLLSYTRITSDCDCRVTNKTAQRGDYVQPGQVLFSLVPDAPYVLANYRETELAPLRVGQSALVRVDALGGRILHAHVDSFQDGTGSRFALLPPQNATGNFIKVVQRVPVKIVFDELPRSGALLAPGMSVETEVFFAGRPHWLGLFE</sequence>
<evidence type="ECO:0000256" key="1">
    <source>
        <dbReference type="ARBA" id="ARBA00004167"/>
    </source>
</evidence>
<keyword evidence="3" id="KW-1133">Transmembrane helix</keyword>